<keyword evidence="1" id="KW-0812">Transmembrane</keyword>
<dbReference type="AlphaFoldDB" id="A0A4Z1DYX7"/>
<dbReference type="RefSeq" id="WP_135850278.1">
    <property type="nucleotide sequence ID" value="NZ_RHPJ01000003.1"/>
</dbReference>
<comment type="caution">
    <text evidence="2">The sequence shown here is derived from an EMBL/GenBank/DDBJ whole genome shotgun (WGS) entry which is preliminary data.</text>
</comment>
<organism evidence="2 3">
    <name type="scientific">Serinibacter arcticus</name>
    <dbReference type="NCBI Taxonomy" id="1655435"/>
    <lineage>
        <taxon>Bacteria</taxon>
        <taxon>Bacillati</taxon>
        <taxon>Actinomycetota</taxon>
        <taxon>Actinomycetes</taxon>
        <taxon>Micrococcales</taxon>
        <taxon>Beutenbergiaceae</taxon>
        <taxon>Serinibacter</taxon>
    </lineage>
</organism>
<keyword evidence="1" id="KW-1133">Transmembrane helix</keyword>
<dbReference type="OrthoDB" id="3388334at2"/>
<evidence type="ECO:0000256" key="1">
    <source>
        <dbReference type="SAM" id="Phobius"/>
    </source>
</evidence>
<sequence length="142" mass="13903">MSLLVVVLTLALAAGGGVLLVPIVLRAAQGTGAVSATRVQAVLRGGLVIGLLERLATAGCVLLGQPEGIAVVVAVKGLGRYPELRGSASTSGAANAPSASGEPSVAALGAAVSERFIIGTLTSLIWAVAVGALGRWLLLTGV</sequence>
<protein>
    <submittedName>
        <fullName evidence="2">Uncharacterized protein</fullName>
    </submittedName>
</protein>
<reference evidence="2 3" key="1">
    <citation type="submission" date="2018-11" db="EMBL/GenBank/DDBJ databases">
        <title>Complete genome sequencing of the Actinobacteria Serinibacter sp. K3-2.</title>
        <authorList>
            <person name="Rakitin A.L."/>
            <person name="Beletsky A.V."/>
            <person name="Mardanov A.V."/>
            <person name="Ravin N.V."/>
            <person name="Gromova A.S."/>
            <person name="Filippova S.N."/>
            <person name="Gal'Chenko V.F."/>
        </authorList>
    </citation>
    <scope>NUCLEOTIDE SEQUENCE [LARGE SCALE GENOMIC DNA]</scope>
    <source>
        <strain evidence="2 3">K3-2</strain>
    </source>
</reference>
<keyword evidence="3" id="KW-1185">Reference proteome</keyword>
<name>A0A4Z1DYX7_9MICO</name>
<evidence type="ECO:0000313" key="3">
    <source>
        <dbReference type="Proteomes" id="UP000297318"/>
    </source>
</evidence>
<accession>A0A4Z1DYX7</accession>
<dbReference type="Proteomes" id="UP000297318">
    <property type="component" value="Unassembled WGS sequence"/>
</dbReference>
<evidence type="ECO:0000313" key="2">
    <source>
        <dbReference type="EMBL" id="TGO04726.1"/>
    </source>
</evidence>
<dbReference type="EMBL" id="RHPJ01000003">
    <property type="protein sequence ID" value="TGO04726.1"/>
    <property type="molecule type" value="Genomic_DNA"/>
</dbReference>
<feature type="transmembrane region" description="Helical" evidence="1">
    <location>
        <begin position="116"/>
        <end position="138"/>
    </location>
</feature>
<proteinExistence type="predicted"/>
<keyword evidence="1" id="KW-0472">Membrane</keyword>
<gene>
    <name evidence="2" type="ORF">SERN_2319</name>
</gene>